<keyword evidence="2" id="KW-1185">Reference proteome</keyword>
<sequence>MVANVRLLSQPETSQPVCYLQRQYRSLLCYGYFWFHRNRSLSAPIASQCTLKALLKPSFSHFLKQMPFAAIFQYSQSRFDLADLFLSGSSLGSGGGHSVAVFVFPLLWIRCAALATGADGTTQSPLPRKHIQRCSGVISRIVFRRGKRWANVRGRPIETPAIRPWKSDVADSLRRLVGWLAERPNSREER</sequence>
<organism evidence="1 2">
    <name type="scientific">Novipirellula galeiformis</name>
    <dbReference type="NCBI Taxonomy" id="2528004"/>
    <lineage>
        <taxon>Bacteria</taxon>
        <taxon>Pseudomonadati</taxon>
        <taxon>Planctomycetota</taxon>
        <taxon>Planctomycetia</taxon>
        <taxon>Pirellulales</taxon>
        <taxon>Pirellulaceae</taxon>
        <taxon>Novipirellula</taxon>
    </lineage>
</organism>
<evidence type="ECO:0000313" key="1">
    <source>
        <dbReference type="EMBL" id="TWU21734.1"/>
    </source>
</evidence>
<gene>
    <name evidence="1" type="ORF">Pla52o_39210</name>
</gene>
<proteinExistence type="predicted"/>
<protein>
    <submittedName>
        <fullName evidence="1">Uncharacterized protein</fullName>
    </submittedName>
</protein>
<evidence type="ECO:0000313" key="2">
    <source>
        <dbReference type="Proteomes" id="UP000316304"/>
    </source>
</evidence>
<comment type="caution">
    <text evidence="1">The sequence shown here is derived from an EMBL/GenBank/DDBJ whole genome shotgun (WGS) entry which is preliminary data.</text>
</comment>
<dbReference type="Proteomes" id="UP000316304">
    <property type="component" value="Unassembled WGS sequence"/>
</dbReference>
<dbReference type="EMBL" id="SJPT01000006">
    <property type="protein sequence ID" value="TWU21734.1"/>
    <property type="molecule type" value="Genomic_DNA"/>
</dbReference>
<accession>A0A5C6CE08</accession>
<dbReference type="AlphaFoldDB" id="A0A5C6CE08"/>
<name>A0A5C6CE08_9BACT</name>
<reference evidence="1 2" key="1">
    <citation type="submission" date="2019-02" db="EMBL/GenBank/DDBJ databases">
        <title>Deep-cultivation of Planctomycetes and their phenomic and genomic characterization uncovers novel biology.</title>
        <authorList>
            <person name="Wiegand S."/>
            <person name="Jogler M."/>
            <person name="Boedeker C."/>
            <person name="Pinto D."/>
            <person name="Vollmers J."/>
            <person name="Rivas-Marin E."/>
            <person name="Kohn T."/>
            <person name="Peeters S.H."/>
            <person name="Heuer A."/>
            <person name="Rast P."/>
            <person name="Oberbeckmann S."/>
            <person name="Bunk B."/>
            <person name="Jeske O."/>
            <person name="Meyerdierks A."/>
            <person name="Storesund J.E."/>
            <person name="Kallscheuer N."/>
            <person name="Luecker S."/>
            <person name="Lage O.M."/>
            <person name="Pohl T."/>
            <person name="Merkel B.J."/>
            <person name="Hornburger P."/>
            <person name="Mueller R.-W."/>
            <person name="Bruemmer F."/>
            <person name="Labrenz M."/>
            <person name="Spormann A.M."/>
            <person name="Op Den Camp H."/>
            <person name="Overmann J."/>
            <person name="Amann R."/>
            <person name="Jetten M.S.M."/>
            <person name="Mascher T."/>
            <person name="Medema M.H."/>
            <person name="Devos D.P."/>
            <person name="Kaster A.-K."/>
            <person name="Ovreas L."/>
            <person name="Rohde M."/>
            <person name="Galperin M.Y."/>
            <person name="Jogler C."/>
        </authorList>
    </citation>
    <scope>NUCLEOTIDE SEQUENCE [LARGE SCALE GENOMIC DNA]</scope>
    <source>
        <strain evidence="1 2">Pla52o</strain>
    </source>
</reference>